<comment type="similarity">
    <text evidence="3">Belongs to the eukaryotic ribosomal protein eL14 family.</text>
</comment>
<dbReference type="GO" id="GO:0003723">
    <property type="term" value="F:RNA binding"/>
    <property type="evidence" value="ECO:0007669"/>
    <property type="project" value="InterPro"/>
</dbReference>
<keyword evidence="6" id="KW-0687">Ribonucleoprotein</keyword>
<organism evidence="9 10">
    <name type="scientific">Clathrus columnatus</name>
    <dbReference type="NCBI Taxonomy" id="1419009"/>
    <lineage>
        <taxon>Eukaryota</taxon>
        <taxon>Fungi</taxon>
        <taxon>Dikarya</taxon>
        <taxon>Basidiomycota</taxon>
        <taxon>Agaricomycotina</taxon>
        <taxon>Agaricomycetes</taxon>
        <taxon>Phallomycetidae</taxon>
        <taxon>Phallales</taxon>
        <taxon>Clathraceae</taxon>
        <taxon>Clathrus</taxon>
    </lineage>
</organism>
<evidence type="ECO:0000259" key="7">
    <source>
        <dbReference type="Pfam" id="PF00467"/>
    </source>
</evidence>
<dbReference type="Pfam" id="PF01929">
    <property type="entry name" value="Ribosomal_L14e"/>
    <property type="match status" value="1"/>
</dbReference>
<reference evidence="9" key="1">
    <citation type="submission" date="2021-10" db="EMBL/GenBank/DDBJ databases">
        <title>De novo Genome Assembly of Clathrus columnatus (Basidiomycota, Fungi) Using Illumina and Nanopore Sequence Data.</title>
        <authorList>
            <person name="Ogiso-Tanaka E."/>
            <person name="Itagaki H."/>
            <person name="Hosoya T."/>
            <person name="Hosaka K."/>
        </authorList>
    </citation>
    <scope>NUCLEOTIDE SEQUENCE</scope>
    <source>
        <strain evidence="9">MO-923</strain>
    </source>
</reference>
<dbReference type="Gene3D" id="2.30.30.30">
    <property type="match status" value="1"/>
</dbReference>
<dbReference type="FunFam" id="2.30.30.30:FF:000030">
    <property type="entry name" value="60S ribosomal protein L14"/>
    <property type="match status" value="1"/>
</dbReference>
<dbReference type="CDD" id="cd23702">
    <property type="entry name" value="eL14"/>
    <property type="match status" value="1"/>
</dbReference>
<dbReference type="InterPro" id="IPR014722">
    <property type="entry name" value="Rib_uL2_dom2"/>
</dbReference>
<evidence type="ECO:0000259" key="8">
    <source>
        <dbReference type="Pfam" id="PF01929"/>
    </source>
</evidence>
<dbReference type="InterPro" id="IPR005824">
    <property type="entry name" value="KOW"/>
</dbReference>
<evidence type="ECO:0000256" key="4">
    <source>
        <dbReference type="ARBA" id="ARBA00022490"/>
    </source>
</evidence>
<keyword evidence="4" id="KW-0963">Cytoplasm</keyword>
<dbReference type="GO" id="GO:0006412">
    <property type="term" value="P:translation"/>
    <property type="evidence" value="ECO:0007669"/>
    <property type="project" value="InterPro"/>
</dbReference>
<dbReference type="GO" id="GO:0042273">
    <property type="term" value="P:ribosomal large subunit biogenesis"/>
    <property type="evidence" value="ECO:0007669"/>
    <property type="project" value="TreeGrafter"/>
</dbReference>
<name>A0AAV5AAZ9_9AGAM</name>
<dbReference type="InterPro" id="IPR039660">
    <property type="entry name" value="Ribosomal_eL14"/>
</dbReference>
<dbReference type="GO" id="GO:0003735">
    <property type="term" value="F:structural constituent of ribosome"/>
    <property type="evidence" value="ECO:0007669"/>
    <property type="project" value="InterPro"/>
</dbReference>
<dbReference type="InterPro" id="IPR002784">
    <property type="entry name" value="Ribosomal_eL14_dom"/>
</dbReference>
<evidence type="ECO:0008006" key="11">
    <source>
        <dbReference type="Google" id="ProtNLM"/>
    </source>
</evidence>
<dbReference type="GO" id="GO:0022625">
    <property type="term" value="C:cytosolic large ribosomal subunit"/>
    <property type="evidence" value="ECO:0007669"/>
    <property type="project" value="TreeGrafter"/>
</dbReference>
<dbReference type="EMBL" id="BPWL01000005">
    <property type="protein sequence ID" value="GJJ10752.1"/>
    <property type="molecule type" value="Genomic_DNA"/>
</dbReference>
<dbReference type="InterPro" id="IPR008991">
    <property type="entry name" value="Translation_prot_SH3-like_sf"/>
</dbReference>
<keyword evidence="10" id="KW-1185">Reference proteome</keyword>
<evidence type="ECO:0000256" key="3">
    <source>
        <dbReference type="ARBA" id="ARBA00006592"/>
    </source>
</evidence>
<dbReference type="Proteomes" id="UP001050691">
    <property type="component" value="Unassembled WGS sequence"/>
</dbReference>
<dbReference type="AlphaFoldDB" id="A0AAV5AAZ9"/>
<keyword evidence="5" id="KW-0689">Ribosomal protein</keyword>
<dbReference type="Gene3D" id="6.10.250.2270">
    <property type="match status" value="1"/>
</dbReference>
<evidence type="ECO:0000313" key="9">
    <source>
        <dbReference type="EMBL" id="GJJ10752.1"/>
    </source>
</evidence>
<feature type="domain" description="KOW" evidence="7">
    <location>
        <begin position="13"/>
        <end position="43"/>
    </location>
</feature>
<feature type="domain" description="Large ribosomal subunit protein eL14" evidence="8">
    <location>
        <begin position="50"/>
        <end position="125"/>
    </location>
</feature>
<dbReference type="PANTHER" id="PTHR11127">
    <property type="entry name" value="60S RIBOSOMAL PROTEIN L14"/>
    <property type="match status" value="1"/>
</dbReference>
<comment type="function">
    <text evidence="1">Component of the ribosome, a large ribonucleoprotein complex responsible for the synthesis of proteins in the cell. The small ribosomal subunit (SSU) binds messenger RNAs (mRNAs) and translates the encoded message by selecting cognate aminoacyl-transfer RNA (tRNA) molecules. The large subunit (LSU) contains the ribosomal catalytic site termed the peptidyl transferase center (PTC), which catalyzes the formation of peptide bonds, thereby polymerizing the amino acids delivered by tRNAs into a polypeptide chain. The nascent polypeptides leave the ribosome through a tunnel in the LSU and interact with protein factors that function in enzymatic processing, targeting, and the membrane insertion of nascent chains at the exit of the ribosomal tunnel.</text>
</comment>
<evidence type="ECO:0000256" key="2">
    <source>
        <dbReference type="ARBA" id="ARBA00004496"/>
    </source>
</evidence>
<evidence type="ECO:0000256" key="1">
    <source>
        <dbReference type="ARBA" id="ARBA00004021"/>
    </source>
</evidence>
<evidence type="ECO:0000313" key="10">
    <source>
        <dbReference type="Proteomes" id="UP001050691"/>
    </source>
</evidence>
<accession>A0AAV5AAZ9</accession>
<comment type="caution">
    <text evidence="9">The sequence shown here is derived from an EMBL/GenBank/DDBJ whole genome shotgun (WGS) entry which is preliminary data.</text>
</comment>
<dbReference type="PANTHER" id="PTHR11127:SF2">
    <property type="entry name" value="LARGE RIBOSOMAL SUBUNIT PROTEIN EL14"/>
    <property type="match status" value="1"/>
</dbReference>
<sequence>MPNPSVFKRFVEVGRVILIQSGPYEGKIATIVEIIDHNRAVIDGPTTGVPRQGIPYRHIVLTPLVIKKLPRGARSGVVKKYFEKDEISSKWAASSWAQKLEIKKKRQSLNDFDRFNIQILKKNRRDRVRRELAKAKTTA</sequence>
<evidence type="ECO:0000256" key="5">
    <source>
        <dbReference type="ARBA" id="ARBA00022980"/>
    </source>
</evidence>
<comment type="subcellular location">
    <subcellularLocation>
        <location evidence="2">Cytoplasm</location>
    </subcellularLocation>
</comment>
<dbReference type="Pfam" id="PF00467">
    <property type="entry name" value="KOW"/>
    <property type="match status" value="1"/>
</dbReference>
<proteinExistence type="inferred from homology"/>
<dbReference type="SUPFAM" id="SSF50104">
    <property type="entry name" value="Translation proteins SH3-like domain"/>
    <property type="match status" value="1"/>
</dbReference>
<protein>
    <recommendedName>
        <fullName evidence="11">60S ribosomal protein L14</fullName>
    </recommendedName>
</protein>
<evidence type="ECO:0000256" key="6">
    <source>
        <dbReference type="ARBA" id="ARBA00023274"/>
    </source>
</evidence>
<gene>
    <name evidence="9" type="ORF">Clacol_004980</name>
</gene>